<dbReference type="GO" id="GO:0032259">
    <property type="term" value="P:methylation"/>
    <property type="evidence" value="ECO:0007669"/>
    <property type="project" value="UniProtKB-KW"/>
</dbReference>
<keyword evidence="3" id="KW-0949">S-adenosyl-L-methionine</keyword>
<evidence type="ECO:0000256" key="1">
    <source>
        <dbReference type="ARBA" id="ARBA00022603"/>
    </source>
</evidence>
<dbReference type="InterPro" id="IPR046341">
    <property type="entry name" value="SET_dom_sf"/>
</dbReference>
<accession>A0A5C3QU20</accession>
<dbReference type="InterPro" id="IPR053201">
    <property type="entry name" value="Flavunoidine_N-MTase"/>
</dbReference>
<evidence type="ECO:0000313" key="6">
    <source>
        <dbReference type="Proteomes" id="UP000305067"/>
    </source>
</evidence>
<dbReference type="Proteomes" id="UP000305067">
    <property type="component" value="Unassembled WGS sequence"/>
</dbReference>
<keyword evidence="6" id="KW-1185">Reference proteome</keyword>
<proteinExistence type="predicted"/>
<name>A0A5C3QU20_9AGAR</name>
<sequence length="133" mass="14937">MITRLRGASKGVKAYNTLQCGSEPTDHIHLHSDLVFVNHSCDPNMAFDLSSLDSAEWHIRALRSIIPGEQLTAFYPATEWIMDQAFDCNCGSERCLGRVEGASGISAEVLSKYWLNPWIVRLKKDQSIQPDRT</sequence>
<dbReference type="InterPro" id="IPR003616">
    <property type="entry name" value="Post-SET_dom"/>
</dbReference>
<organism evidence="5 6">
    <name type="scientific">Pterulicium gracile</name>
    <dbReference type="NCBI Taxonomy" id="1884261"/>
    <lineage>
        <taxon>Eukaryota</taxon>
        <taxon>Fungi</taxon>
        <taxon>Dikarya</taxon>
        <taxon>Basidiomycota</taxon>
        <taxon>Agaricomycotina</taxon>
        <taxon>Agaricomycetes</taxon>
        <taxon>Agaricomycetidae</taxon>
        <taxon>Agaricales</taxon>
        <taxon>Pleurotineae</taxon>
        <taxon>Pterulaceae</taxon>
        <taxon>Pterulicium</taxon>
    </lineage>
</organism>
<evidence type="ECO:0000256" key="2">
    <source>
        <dbReference type="ARBA" id="ARBA00022679"/>
    </source>
</evidence>
<evidence type="ECO:0000259" key="4">
    <source>
        <dbReference type="PROSITE" id="PS50868"/>
    </source>
</evidence>
<dbReference type="STRING" id="1884261.A0A5C3QU20"/>
<keyword evidence="2" id="KW-0808">Transferase</keyword>
<dbReference type="Gene3D" id="2.170.270.10">
    <property type="entry name" value="SET domain"/>
    <property type="match status" value="1"/>
</dbReference>
<dbReference type="Pfam" id="PF00856">
    <property type="entry name" value="SET"/>
    <property type="match status" value="1"/>
</dbReference>
<protein>
    <recommendedName>
        <fullName evidence="4">Post-SET domain-containing protein</fullName>
    </recommendedName>
</protein>
<dbReference type="PANTHER" id="PTHR12350">
    <property type="entry name" value="HISTONE-LYSINE N-METHYLTRANSFERASE-RELATED"/>
    <property type="match status" value="1"/>
</dbReference>
<evidence type="ECO:0000256" key="3">
    <source>
        <dbReference type="ARBA" id="ARBA00022691"/>
    </source>
</evidence>
<reference evidence="5 6" key="1">
    <citation type="journal article" date="2019" name="Nat. Ecol. Evol.">
        <title>Megaphylogeny resolves global patterns of mushroom evolution.</title>
        <authorList>
            <person name="Varga T."/>
            <person name="Krizsan K."/>
            <person name="Foldi C."/>
            <person name="Dima B."/>
            <person name="Sanchez-Garcia M."/>
            <person name="Sanchez-Ramirez S."/>
            <person name="Szollosi G.J."/>
            <person name="Szarkandi J.G."/>
            <person name="Papp V."/>
            <person name="Albert L."/>
            <person name="Andreopoulos W."/>
            <person name="Angelini C."/>
            <person name="Antonin V."/>
            <person name="Barry K.W."/>
            <person name="Bougher N.L."/>
            <person name="Buchanan P."/>
            <person name="Buyck B."/>
            <person name="Bense V."/>
            <person name="Catcheside P."/>
            <person name="Chovatia M."/>
            <person name="Cooper J."/>
            <person name="Damon W."/>
            <person name="Desjardin D."/>
            <person name="Finy P."/>
            <person name="Geml J."/>
            <person name="Haridas S."/>
            <person name="Hughes K."/>
            <person name="Justo A."/>
            <person name="Karasinski D."/>
            <person name="Kautmanova I."/>
            <person name="Kiss B."/>
            <person name="Kocsube S."/>
            <person name="Kotiranta H."/>
            <person name="LaButti K.M."/>
            <person name="Lechner B.E."/>
            <person name="Liimatainen K."/>
            <person name="Lipzen A."/>
            <person name="Lukacs Z."/>
            <person name="Mihaltcheva S."/>
            <person name="Morgado L.N."/>
            <person name="Niskanen T."/>
            <person name="Noordeloos M.E."/>
            <person name="Ohm R.A."/>
            <person name="Ortiz-Santana B."/>
            <person name="Ovrebo C."/>
            <person name="Racz N."/>
            <person name="Riley R."/>
            <person name="Savchenko A."/>
            <person name="Shiryaev A."/>
            <person name="Soop K."/>
            <person name="Spirin V."/>
            <person name="Szebenyi C."/>
            <person name="Tomsovsky M."/>
            <person name="Tulloss R.E."/>
            <person name="Uehling J."/>
            <person name="Grigoriev I.V."/>
            <person name="Vagvolgyi C."/>
            <person name="Papp T."/>
            <person name="Martin F.M."/>
            <person name="Miettinen O."/>
            <person name="Hibbett D.S."/>
            <person name="Nagy L.G."/>
        </authorList>
    </citation>
    <scope>NUCLEOTIDE SEQUENCE [LARGE SCALE GENOMIC DNA]</scope>
    <source>
        <strain evidence="5 6">CBS 309.79</strain>
    </source>
</reference>
<dbReference type="InterPro" id="IPR001214">
    <property type="entry name" value="SET_dom"/>
</dbReference>
<dbReference type="EMBL" id="ML178817">
    <property type="protein sequence ID" value="TFL05412.1"/>
    <property type="molecule type" value="Genomic_DNA"/>
</dbReference>
<evidence type="ECO:0000313" key="5">
    <source>
        <dbReference type="EMBL" id="TFL05412.1"/>
    </source>
</evidence>
<dbReference type="PROSITE" id="PS50868">
    <property type="entry name" value="POST_SET"/>
    <property type="match status" value="1"/>
</dbReference>
<dbReference type="GO" id="GO:0008168">
    <property type="term" value="F:methyltransferase activity"/>
    <property type="evidence" value="ECO:0007669"/>
    <property type="project" value="UniProtKB-KW"/>
</dbReference>
<feature type="domain" description="Post-SET" evidence="4">
    <location>
        <begin position="84"/>
        <end position="100"/>
    </location>
</feature>
<gene>
    <name evidence="5" type="ORF">BDV98DRAFT_561977</name>
</gene>
<keyword evidence="1" id="KW-0489">Methyltransferase</keyword>
<dbReference type="AlphaFoldDB" id="A0A5C3QU20"/>
<dbReference type="PANTHER" id="PTHR12350:SF19">
    <property type="entry name" value="SET DOMAIN-CONTAINING PROTEIN"/>
    <property type="match status" value="1"/>
</dbReference>
<dbReference type="SUPFAM" id="SSF82199">
    <property type="entry name" value="SET domain"/>
    <property type="match status" value="1"/>
</dbReference>
<dbReference type="OrthoDB" id="5984008at2759"/>